<dbReference type="PROSITE" id="PS51671">
    <property type="entry name" value="ACT"/>
    <property type="match status" value="1"/>
</dbReference>
<reference evidence="5 6" key="1">
    <citation type="journal article" date="2011" name="J. Bacteriol.">
        <title>Complete genome sequence of the cellulose-degrading bacterium Cellulosilyticum lentocellum.</title>
        <authorList>
            <consortium name="US DOE Joint Genome Institute"/>
            <person name="Miller D.A."/>
            <person name="Suen G."/>
            <person name="Bruce D."/>
            <person name="Copeland A."/>
            <person name="Cheng J.F."/>
            <person name="Detter C."/>
            <person name="Goodwin L.A."/>
            <person name="Han C.S."/>
            <person name="Hauser L.J."/>
            <person name="Land M.L."/>
            <person name="Lapidus A."/>
            <person name="Lucas S."/>
            <person name="Meincke L."/>
            <person name="Pitluck S."/>
            <person name="Tapia R."/>
            <person name="Teshima H."/>
            <person name="Woyke T."/>
            <person name="Fox B.G."/>
            <person name="Angert E.R."/>
            <person name="Currie C.R."/>
        </authorList>
    </citation>
    <scope>NUCLEOTIDE SEQUENCE [LARGE SCALE GENOMIC DNA]</scope>
    <source>
        <strain evidence="6">ATCC 49066 / DSM 5427 / NCIMB 11756 / RHM5</strain>
    </source>
</reference>
<keyword evidence="1 2" id="KW-0129">CBS domain</keyword>
<dbReference type="PROSITE" id="PS51371">
    <property type="entry name" value="CBS"/>
    <property type="match status" value="2"/>
</dbReference>
<evidence type="ECO:0000259" key="3">
    <source>
        <dbReference type="PROSITE" id="PS51371"/>
    </source>
</evidence>
<dbReference type="HOGENOM" id="CLU_040681_6_1_9"/>
<dbReference type="InterPro" id="IPR045865">
    <property type="entry name" value="ACT-like_dom_sf"/>
</dbReference>
<feature type="domain" description="ACT" evidence="4">
    <location>
        <begin position="137"/>
        <end position="206"/>
    </location>
</feature>
<feature type="domain" description="CBS" evidence="3">
    <location>
        <begin position="7"/>
        <end position="65"/>
    </location>
</feature>
<protein>
    <submittedName>
        <fullName evidence="5">CBS domain containing protein</fullName>
    </submittedName>
</protein>
<dbReference type="Gene3D" id="3.10.580.10">
    <property type="entry name" value="CBS-domain"/>
    <property type="match status" value="1"/>
</dbReference>
<dbReference type="Proteomes" id="UP000008467">
    <property type="component" value="Chromosome"/>
</dbReference>
<sequence>MLIKNIMIPVSDLTTLRMTHTAKEALEVIDSKALLSLPVVDGKQFVGIISKRYILEEYFNSEEDKATFLKRPISDFMKTKIQCLSSEDLVEEPIKLLCNRNIQFIPVVDEAGHFAGIVTHKAVFATFKNALGIGYTRLAITTPDVKGRLAKLTELIAREKGNIISIVQLDPEVMHLKELIIRVEAENVQKLVKVLNENGFTVRRVD</sequence>
<evidence type="ECO:0000256" key="2">
    <source>
        <dbReference type="PROSITE-ProRule" id="PRU00703"/>
    </source>
</evidence>
<evidence type="ECO:0000259" key="4">
    <source>
        <dbReference type="PROSITE" id="PS51671"/>
    </source>
</evidence>
<dbReference type="STRING" id="642492.Clole_2510"/>
<dbReference type="InterPro" id="IPR051257">
    <property type="entry name" value="Diverse_CBS-Domain"/>
</dbReference>
<evidence type="ECO:0000256" key="1">
    <source>
        <dbReference type="ARBA" id="ARBA00023122"/>
    </source>
</evidence>
<evidence type="ECO:0000313" key="5">
    <source>
        <dbReference type="EMBL" id="ADZ84216.1"/>
    </source>
</evidence>
<dbReference type="eggNOG" id="COG1253">
    <property type="taxonomic scope" value="Bacteria"/>
</dbReference>
<dbReference type="SUPFAM" id="SSF55021">
    <property type="entry name" value="ACT-like"/>
    <property type="match status" value="1"/>
</dbReference>
<dbReference type="InterPro" id="IPR046342">
    <property type="entry name" value="CBS_dom_sf"/>
</dbReference>
<dbReference type="AlphaFoldDB" id="F2JHH7"/>
<dbReference type="PANTHER" id="PTHR43080:SF2">
    <property type="entry name" value="CBS DOMAIN-CONTAINING PROTEIN"/>
    <property type="match status" value="1"/>
</dbReference>
<dbReference type="PANTHER" id="PTHR43080">
    <property type="entry name" value="CBS DOMAIN-CONTAINING PROTEIN CBSX3, MITOCHONDRIAL"/>
    <property type="match status" value="1"/>
</dbReference>
<accession>F2JHH7</accession>
<feature type="domain" description="CBS" evidence="3">
    <location>
        <begin position="77"/>
        <end position="133"/>
    </location>
</feature>
<dbReference type="RefSeq" id="WP_013657509.1">
    <property type="nucleotide sequence ID" value="NC_015275.1"/>
</dbReference>
<name>F2JHH7_CELLD</name>
<dbReference type="Pfam" id="PF00571">
    <property type="entry name" value="CBS"/>
    <property type="match status" value="2"/>
</dbReference>
<dbReference type="InterPro" id="IPR000644">
    <property type="entry name" value="CBS_dom"/>
</dbReference>
<gene>
    <name evidence="5" type="ordered locus">Clole_2510</name>
</gene>
<dbReference type="SMART" id="SM00116">
    <property type="entry name" value="CBS"/>
    <property type="match status" value="2"/>
</dbReference>
<dbReference type="SUPFAM" id="SSF54631">
    <property type="entry name" value="CBS-domain pair"/>
    <property type="match status" value="1"/>
</dbReference>
<dbReference type="InterPro" id="IPR002912">
    <property type="entry name" value="ACT_dom"/>
</dbReference>
<dbReference type="KEGG" id="cle:Clole_2510"/>
<organism evidence="5 6">
    <name type="scientific">Cellulosilyticum lentocellum (strain ATCC 49066 / DSM 5427 / NCIMB 11756 / RHM5)</name>
    <name type="common">Clostridium lentocellum</name>
    <dbReference type="NCBI Taxonomy" id="642492"/>
    <lineage>
        <taxon>Bacteria</taxon>
        <taxon>Bacillati</taxon>
        <taxon>Bacillota</taxon>
        <taxon>Clostridia</taxon>
        <taxon>Lachnospirales</taxon>
        <taxon>Cellulosilyticaceae</taxon>
        <taxon>Cellulosilyticum</taxon>
    </lineage>
</organism>
<keyword evidence="6" id="KW-1185">Reference proteome</keyword>
<dbReference type="Gene3D" id="3.30.70.260">
    <property type="match status" value="1"/>
</dbReference>
<dbReference type="EMBL" id="CP002582">
    <property type="protein sequence ID" value="ADZ84216.1"/>
    <property type="molecule type" value="Genomic_DNA"/>
</dbReference>
<evidence type="ECO:0000313" key="6">
    <source>
        <dbReference type="Proteomes" id="UP000008467"/>
    </source>
</evidence>
<proteinExistence type="predicted"/>